<organism evidence="1 2">
    <name type="scientific">Arxiozyma heterogenica</name>
    <dbReference type="NCBI Taxonomy" id="278026"/>
    <lineage>
        <taxon>Eukaryota</taxon>
        <taxon>Fungi</taxon>
        <taxon>Dikarya</taxon>
        <taxon>Ascomycota</taxon>
        <taxon>Saccharomycotina</taxon>
        <taxon>Saccharomycetes</taxon>
        <taxon>Saccharomycetales</taxon>
        <taxon>Saccharomycetaceae</taxon>
        <taxon>Arxiozyma</taxon>
    </lineage>
</organism>
<proteinExistence type="predicted"/>
<evidence type="ECO:0000313" key="2">
    <source>
        <dbReference type="Proteomes" id="UP001306508"/>
    </source>
</evidence>
<evidence type="ECO:0000313" key="1">
    <source>
        <dbReference type="EMBL" id="KAK5781530.1"/>
    </source>
</evidence>
<dbReference type="Proteomes" id="UP001306508">
    <property type="component" value="Unassembled WGS sequence"/>
</dbReference>
<name>A0AAN8A9L1_9SACH</name>
<protein>
    <recommendedName>
        <fullName evidence="3">Required for respiratory growth protein 1, mitochondrial</fullName>
    </recommendedName>
</protein>
<dbReference type="EMBL" id="JAWIZZ010000035">
    <property type="protein sequence ID" value="KAK5781530.1"/>
    <property type="molecule type" value="Genomic_DNA"/>
</dbReference>
<reference evidence="2" key="1">
    <citation type="submission" date="2023-07" db="EMBL/GenBank/DDBJ databases">
        <title>A draft genome of Kazachstania heterogenica Y-27499.</title>
        <authorList>
            <person name="Donic C."/>
            <person name="Kralova J.S."/>
            <person name="Fidel L."/>
            <person name="Ben-Dor S."/>
            <person name="Jung S."/>
        </authorList>
    </citation>
    <scope>NUCLEOTIDE SEQUENCE [LARGE SCALE GENOMIC DNA]</scope>
    <source>
        <strain evidence="2">Y27499</strain>
    </source>
</reference>
<evidence type="ECO:0008006" key="3">
    <source>
        <dbReference type="Google" id="ProtNLM"/>
    </source>
</evidence>
<accession>A0AAN8A9L1</accession>
<gene>
    <name evidence="1" type="ORF">RI543_001078</name>
</gene>
<comment type="caution">
    <text evidence="1">The sequence shown here is derived from an EMBL/GenBank/DDBJ whole genome shotgun (WGS) entry which is preliminary data.</text>
</comment>
<keyword evidence="2" id="KW-1185">Reference proteome</keyword>
<dbReference type="AlphaFoldDB" id="A0AAN8A9L1"/>
<sequence>MSHFSSLQAHRKSVLTLYRHVLRNINHNLYSIGFANAIKNELNTTIRRFKNQKSSWTIYAQLKHLNELNNNIIDHNLDEVKTILKSRKQRLSRLQMKPKTLRDSQLAILHNIVKQLTPWVTPSENPTNTREYKTQMNILSDYCQKKQKLQLLPTGILKKYKRELLLPIVLYEYGLKQINKISRQLAKGPPPTYLSYTMEGKSKIWFVRSAVNKHKNQSKGLGRIIRETRRRHQSEIDSIDLCHRFHAFWAVEEAKWEQMIDTNSNCLHNKTAQRDNNITLDKYMKLKGNSQLSPLVNEWLQPLKMVIEKIEQDSRKRSQYFEDFKKNRLIDGGQYDYYKKEAENMYWKRKERFEKMIIERIPSTSPFYRNKENNLITILKDNHFITF</sequence>